<feature type="compositionally biased region" description="Polar residues" evidence="1">
    <location>
        <begin position="435"/>
        <end position="447"/>
    </location>
</feature>
<feature type="region of interest" description="Disordered" evidence="1">
    <location>
        <begin position="1"/>
        <end position="144"/>
    </location>
</feature>
<feature type="compositionally biased region" description="Basic and acidic residues" evidence="1">
    <location>
        <begin position="279"/>
        <end position="288"/>
    </location>
</feature>
<dbReference type="PANTHER" id="PTHR32428:SF2">
    <property type="entry name" value="TARGET OF RAPAMYCIN COMPLEX 2 SUBUNIT BIT61-RELATED"/>
    <property type="match status" value="1"/>
</dbReference>
<sequence length="894" mass="95736">MPPSPAKPAPQQHHSGLNSPINLQNFSTPSQSQTQSPSYLPRNQSISSDSSDSSHISVVKRSPYAQQQHHARSPLASNQAANASSTSTTTTASLASTLPRPETSRGYSDLPLRNQPHPEAPSWQGHRPRQHSQGFFEPSLPTATNSNANAIASAMPNLTASQIAAQAAMHVQNPQHMRKRSQTLPDPSASGYAKGRPVASPPPVPTVNHPSSVFHNSSGFQGGHKMAAATAANAVFPRSPQFSPQPHEPNPPTLDVGQPSKEKSKRKLFMKSSKNLVTGKDRDGDRKPLPSPNKLYSTNTLPRFANASTTSLADSTMSGVSSFYSSANASTSTLVPADKIGHDTGKEKSKEKEKHKHHLWRGGKKDDTFNLPLSSANSTSKPTDPSAPQPLYSFAPTPSSPGHSSSFAKSMTGLDIRHGGRALRDKKKEEKAASSFLTPVASSSTSMLEPPNRERDTSFSSEKTDWTGLGPSSSTNALSGASVAPSHDLTNIQAVGNMFKLSGMTPDDAWPLLKAKLLYIFEGEDPRPPIEEFNALVSIHIRRCIQRRTPEVLVEDLSELLQTGFASLDQTLKHVPDDRLIPHLVEMWVIVLNTILPFLCAVFLPLDLEFKGCGTLLSKDAAQEFWGAMLPSDTDTINGDSRGLIPTLGEELEVRRMVLITFRDTVILPRNDALIALFSQLSLENLNKGIADTLPELPPQPRHHIPSQRPGTAASLDPGFASYNSQSSTLLDSSSSLSAGARSRATSNTSAGSFASLSSHGNSNHTGGGAHTSQQPPQSHSRHRSSHSQPTNTLAPPLSSPRFATSTSTSQQTSPLTSPPLQISSAQITQTVGRMLQCVSILVGVQSGDEKQAAMENLAKLLKHNWLGRGRTGGRRQGIVGMKMSRGVGIGVGV</sequence>
<dbReference type="EMBL" id="ML977139">
    <property type="protein sequence ID" value="KAF1991711.1"/>
    <property type="molecule type" value="Genomic_DNA"/>
</dbReference>
<name>A0A6G1HEQ6_9PEZI</name>
<feature type="region of interest" description="Disordered" evidence="1">
    <location>
        <begin position="169"/>
        <end position="225"/>
    </location>
</feature>
<feature type="compositionally biased region" description="Polar residues" evidence="1">
    <location>
        <begin position="208"/>
        <end position="219"/>
    </location>
</feature>
<feature type="region of interest" description="Disordered" evidence="1">
    <location>
        <begin position="742"/>
        <end position="822"/>
    </location>
</feature>
<feature type="compositionally biased region" description="Low complexity" evidence="1">
    <location>
        <begin position="75"/>
        <end position="98"/>
    </location>
</feature>
<keyword evidence="3" id="KW-1185">Reference proteome</keyword>
<gene>
    <name evidence="2" type="ORF">K402DRAFT_400410</name>
</gene>
<dbReference type="PANTHER" id="PTHR32428">
    <property type="entry name" value="TARGET OF RAPAMYCIN COMPLEX 2 SUBUNIT BIT61-RELATED"/>
    <property type="match status" value="1"/>
</dbReference>
<evidence type="ECO:0000313" key="3">
    <source>
        <dbReference type="Proteomes" id="UP000800041"/>
    </source>
</evidence>
<feature type="compositionally biased region" description="Basic residues" evidence="1">
    <location>
        <begin position="353"/>
        <end position="362"/>
    </location>
</feature>
<proteinExistence type="predicted"/>
<accession>A0A6G1HEQ6</accession>
<feature type="compositionally biased region" description="Polar residues" evidence="1">
    <location>
        <begin position="396"/>
        <end position="409"/>
    </location>
</feature>
<feature type="compositionally biased region" description="Low complexity" evidence="1">
    <location>
        <begin position="45"/>
        <end position="57"/>
    </location>
</feature>
<feature type="compositionally biased region" description="Polar residues" evidence="1">
    <location>
        <begin position="470"/>
        <end position="479"/>
    </location>
</feature>
<feature type="compositionally biased region" description="Basic and acidic residues" evidence="1">
    <location>
        <begin position="339"/>
        <end position="352"/>
    </location>
</feature>
<feature type="region of interest" description="Disordered" evidence="1">
    <location>
        <begin position="335"/>
        <end position="483"/>
    </location>
</feature>
<dbReference type="InterPro" id="IPR013745">
    <property type="entry name" value="Bit61/PRR5"/>
</dbReference>
<feature type="compositionally biased region" description="Low complexity" evidence="1">
    <location>
        <begin position="27"/>
        <end position="38"/>
    </location>
</feature>
<evidence type="ECO:0000313" key="2">
    <source>
        <dbReference type="EMBL" id="KAF1991711.1"/>
    </source>
</evidence>
<organism evidence="2 3">
    <name type="scientific">Aulographum hederae CBS 113979</name>
    <dbReference type="NCBI Taxonomy" id="1176131"/>
    <lineage>
        <taxon>Eukaryota</taxon>
        <taxon>Fungi</taxon>
        <taxon>Dikarya</taxon>
        <taxon>Ascomycota</taxon>
        <taxon>Pezizomycotina</taxon>
        <taxon>Dothideomycetes</taxon>
        <taxon>Pleosporomycetidae</taxon>
        <taxon>Aulographales</taxon>
        <taxon>Aulographaceae</taxon>
    </lineage>
</organism>
<protein>
    <submittedName>
        <fullName evidence="2">HbrB-like protein</fullName>
    </submittedName>
</protein>
<feature type="compositionally biased region" description="Basic and acidic residues" evidence="1">
    <location>
        <begin position="415"/>
        <end position="432"/>
    </location>
</feature>
<feature type="compositionally biased region" description="Polar residues" evidence="1">
    <location>
        <begin position="371"/>
        <end position="383"/>
    </location>
</feature>
<feature type="compositionally biased region" description="Basic and acidic residues" evidence="1">
    <location>
        <begin position="451"/>
        <end position="465"/>
    </location>
</feature>
<evidence type="ECO:0000256" key="1">
    <source>
        <dbReference type="SAM" id="MobiDB-lite"/>
    </source>
</evidence>
<reference evidence="2" key="1">
    <citation type="journal article" date="2020" name="Stud. Mycol.">
        <title>101 Dothideomycetes genomes: a test case for predicting lifestyles and emergence of pathogens.</title>
        <authorList>
            <person name="Haridas S."/>
            <person name="Albert R."/>
            <person name="Binder M."/>
            <person name="Bloem J."/>
            <person name="Labutti K."/>
            <person name="Salamov A."/>
            <person name="Andreopoulos B."/>
            <person name="Baker S."/>
            <person name="Barry K."/>
            <person name="Bills G."/>
            <person name="Bluhm B."/>
            <person name="Cannon C."/>
            <person name="Castanera R."/>
            <person name="Culley D."/>
            <person name="Daum C."/>
            <person name="Ezra D."/>
            <person name="Gonzalez J."/>
            <person name="Henrissat B."/>
            <person name="Kuo A."/>
            <person name="Liang C."/>
            <person name="Lipzen A."/>
            <person name="Lutzoni F."/>
            <person name="Magnuson J."/>
            <person name="Mondo S."/>
            <person name="Nolan M."/>
            <person name="Ohm R."/>
            <person name="Pangilinan J."/>
            <person name="Park H.-J."/>
            <person name="Ramirez L."/>
            <person name="Alfaro M."/>
            <person name="Sun H."/>
            <person name="Tritt A."/>
            <person name="Yoshinaga Y."/>
            <person name="Zwiers L.-H."/>
            <person name="Turgeon B."/>
            <person name="Goodwin S."/>
            <person name="Spatafora J."/>
            <person name="Crous P."/>
            <person name="Grigoriev I."/>
        </authorList>
    </citation>
    <scope>NUCLEOTIDE SEQUENCE</scope>
    <source>
        <strain evidence="2">CBS 113979</strain>
    </source>
</reference>
<dbReference type="GO" id="GO:0031932">
    <property type="term" value="C:TORC2 complex"/>
    <property type="evidence" value="ECO:0007669"/>
    <property type="project" value="TreeGrafter"/>
</dbReference>
<dbReference type="Proteomes" id="UP000800041">
    <property type="component" value="Unassembled WGS sequence"/>
</dbReference>
<feature type="region of interest" description="Disordered" evidence="1">
    <location>
        <begin position="237"/>
        <end position="302"/>
    </location>
</feature>
<feature type="region of interest" description="Disordered" evidence="1">
    <location>
        <begin position="692"/>
        <end position="721"/>
    </location>
</feature>
<dbReference type="Pfam" id="PF08539">
    <property type="entry name" value="HbrB"/>
    <property type="match status" value="1"/>
</dbReference>
<feature type="compositionally biased region" description="Polar residues" evidence="1">
    <location>
        <begin position="12"/>
        <end position="26"/>
    </location>
</feature>
<feature type="compositionally biased region" description="Low complexity" evidence="1">
    <location>
        <begin position="805"/>
        <end position="822"/>
    </location>
</feature>
<dbReference type="GO" id="GO:0038203">
    <property type="term" value="P:TORC2 signaling"/>
    <property type="evidence" value="ECO:0007669"/>
    <property type="project" value="TreeGrafter"/>
</dbReference>
<dbReference type="OrthoDB" id="2290221at2759"/>
<feature type="compositionally biased region" description="Low complexity" evidence="1">
    <location>
        <begin position="756"/>
        <end position="779"/>
    </location>
</feature>
<dbReference type="AlphaFoldDB" id="A0A6G1HEQ6"/>